<organism evidence="2 3">
    <name type="scientific">Proteobacteria bacterium 228</name>
    <dbReference type="NCBI Taxonomy" id="2083153"/>
    <lineage>
        <taxon>Bacteria</taxon>
        <taxon>Pseudomonadati</taxon>
        <taxon>Pseudomonadota</taxon>
    </lineage>
</organism>
<dbReference type="EMBL" id="PRLP01000090">
    <property type="protein sequence ID" value="PPC75477.1"/>
    <property type="molecule type" value="Genomic_DNA"/>
</dbReference>
<comment type="caution">
    <text evidence="2">The sequence shown here is derived from an EMBL/GenBank/DDBJ whole genome shotgun (WGS) entry which is preliminary data.</text>
</comment>
<evidence type="ECO:0000313" key="2">
    <source>
        <dbReference type="EMBL" id="PPC75477.1"/>
    </source>
</evidence>
<dbReference type="AlphaFoldDB" id="A0A2S5KKV9"/>
<protein>
    <submittedName>
        <fullName evidence="2">Uncharacterized protein</fullName>
    </submittedName>
</protein>
<feature type="region of interest" description="Disordered" evidence="1">
    <location>
        <begin position="216"/>
        <end position="235"/>
    </location>
</feature>
<evidence type="ECO:0000256" key="1">
    <source>
        <dbReference type="SAM" id="MobiDB-lite"/>
    </source>
</evidence>
<proteinExistence type="predicted"/>
<reference evidence="2 3" key="1">
    <citation type="submission" date="2018-02" db="EMBL/GenBank/DDBJ databases">
        <title>novel marine gammaproteobacteria from coastal saline agro ecosystem.</title>
        <authorList>
            <person name="Krishnan R."/>
            <person name="Ramesh Kumar N."/>
        </authorList>
    </citation>
    <scope>NUCLEOTIDE SEQUENCE [LARGE SCALE GENOMIC DNA]</scope>
    <source>
        <strain evidence="2 3">228</strain>
    </source>
</reference>
<evidence type="ECO:0000313" key="3">
    <source>
        <dbReference type="Proteomes" id="UP000238196"/>
    </source>
</evidence>
<sequence>MTQQNRFDLVTTLVQLALIKQAGITMCEDAHGNVVSVEDAFHNEPTLRNLFVDHIMLTMSHMGLDPQTLNRSREQRAVLATLSAHQLEIDHALDEQAASNQTSYEENARNLYVHLTTALEIRLEQNKGSDRLVEFSKAIPHSIGLLHFRHSVSAFSEVNQLYLQYEQQQALHGMLQQQLPEEEAQRMSQHRNRCWHLPTIAEHVFSQSVSINSDPSTTMPGAFTSSRPATTALQI</sequence>
<accession>A0A2S5KKV9</accession>
<name>A0A2S5KKV9_9PROT</name>
<dbReference type="Proteomes" id="UP000238196">
    <property type="component" value="Unassembled WGS sequence"/>
</dbReference>
<gene>
    <name evidence="2" type="ORF">C4K68_20420</name>
</gene>